<dbReference type="InterPro" id="IPR005913">
    <property type="entry name" value="dTDP_dehydrorham_reduct"/>
</dbReference>
<organism evidence="8 9">
    <name type="scientific">Usitatibacter palustris</name>
    <dbReference type="NCBI Taxonomy" id="2732487"/>
    <lineage>
        <taxon>Bacteria</taxon>
        <taxon>Pseudomonadati</taxon>
        <taxon>Pseudomonadota</taxon>
        <taxon>Betaproteobacteria</taxon>
        <taxon>Nitrosomonadales</taxon>
        <taxon>Usitatibacteraceae</taxon>
        <taxon>Usitatibacter</taxon>
    </lineage>
</organism>
<evidence type="ECO:0000313" key="8">
    <source>
        <dbReference type="EMBL" id="QJR15678.1"/>
    </source>
</evidence>
<keyword evidence="6" id="KW-0521">NADP</keyword>
<dbReference type="Proteomes" id="UP000503096">
    <property type="component" value="Chromosome"/>
</dbReference>
<dbReference type="RefSeq" id="WP_171163178.1">
    <property type="nucleotide sequence ID" value="NZ_CP053073.1"/>
</dbReference>
<dbReference type="GO" id="GO:0005829">
    <property type="term" value="C:cytosol"/>
    <property type="evidence" value="ECO:0007669"/>
    <property type="project" value="TreeGrafter"/>
</dbReference>
<dbReference type="AlphaFoldDB" id="A0A6M4H9Y3"/>
<dbReference type="InterPro" id="IPR029903">
    <property type="entry name" value="RmlD-like-bd"/>
</dbReference>
<evidence type="ECO:0000259" key="7">
    <source>
        <dbReference type="Pfam" id="PF04321"/>
    </source>
</evidence>
<gene>
    <name evidence="8" type="primary">rmlD_2</name>
    <name evidence="8" type="ORF">DSM104440_02503</name>
</gene>
<keyword evidence="6 8" id="KW-0560">Oxidoreductase</keyword>
<dbReference type="SUPFAM" id="SSF51735">
    <property type="entry name" value="NAD(P)-binding Rossmann-fold domains"/>
    <property type="match status" value="1"/>
</dbReference>
<evidence type="ECO:0000256" key="4">
    <source>
        <dbReference type="ARBA" id="ARBA00017099"/>
    </source>
</evidence>
<name>A0A6M4H9Y3_9PROT</name>
<feature type="domain" description="RmlD-like substrate binding" evidence="7">
    <location>
        <begin position="9"/>
        <end position="299"/>
    </location>
</feature>
<evidence type="ECO:0000256" key="1">
    <source>
        <dbReference type="ARBA" id="ARBA00004781"/>
    </source>
</evidence>
<protein>
    <recommendedName>
        <fullName evidence="4 6">dTDP-4-dehydrorhamnose reductase</fullName>
        <ecNumber evidence="3 6">1.1.1.133</ecNumber>
    </recommendedName>
</protein>
<dbReference type="UniPathway" id="UPA00124"/>
<reference evidence="8 9" key="1">
    <citation type="submission" date="2020-04" db="EMBL/GenBank/DDBJ databases">
        <title>Usitatibacter rugosus gen. nov., sp. nov. and Usitatibacter palustris sp. nov., novel members of Usitatibacteraceae fam. nov. within the order Nitrosomonadales isolated from soil.</title>
        <authorList>
            <person name="Huber K.J."/>
            <person name="Neumann-Schaal M."/>
            <person name="Geppert A."/>
            <person name="Luckner M."/>
            <person name="Wanner G."/>
            <person name="Overmann J."/>
        </authorList>
    </citation>
    <scope>NUCLEOTIDE SEQUENCE [LARGE SCALE GENOMIC DNA]</scope>
    <source>
        <strain evidence="8 9">Swamp67</strain>
    </source>
</reference>
<keyword evidence="9" id="KW-1185">Reference proteome</keyword>
<comment type="pathway">
    <text evidence="1 6">Carbohydrate biosynthesis; dTDP-L-rhamnose biosynthesis.</text>
</comment>
<evidence type="ECO:0000256" key="6">
    <source>
        <dbReference type="RuleBase" id="RU364082"/>
    </source>
</evidence>
<dbReference type="PANTHER" id="PTHR10491:SF4">
    <property type="entry name" value="METHIONINE ADENOSYLTRANSFERASE 2 SUBUNIT BETA"/>
    <property type="match status" value="1"/>
</dbReference>
<dbReference type="CDD" id="cd05254">
    <property type="entry name" value="dTDP_HR_like_SDR_e"/>
    <property type="match status" value="1"/>
</dbReference>
<sequence length="308" mass="34098">MLNVAKGTRVYVAGCGGMLGQAVYDELAARGAVIRATDIVLPDPWLALADVTDFALMRRELTGFAPELVLNLAAMTDLEECEREPERAWRTNGEAAENLGRIAASLDVPYVLISTAGMFDGLKDVYDDDEPPAPISVYAKSKVHAESAVAATVPMHYILRAGWMMGGGPRKDKKFINKLFRQIQAGARVLHVVEDKLGTPTYTVDFARGLFHVAESGQFGLYNQVCEGQANRRLVAERFLEYLGLAGQIELKVVPSDYFSGEFFAPRPASEQLVNRKLNERGLNRMRHWDVCLAEYSRQFAAELGKPR</sequence>
<evidence type="ECO:0000313" key="9">
    <source>
        <dbReference type="Proteomes" id="UP000503096"/>
    </source>
</evidence>
<comment type="catalytic activity">
    <reaction evidence="5 6">
        <text>dTDP-beta-L-rhamnose + NADP(+) = dTDP-4-dehydro-beta-L-rhamnose + NADPH + H(+)</text>
        <dbReference type="Rhea" id="RHEA:21796"/>
        <dbReference type="ChEBI" id="CHEBI:15378"/>
        <dbReference type="ChEBI" id="CHEBI:57510"/>
        <dbReference type="ChEBI" id="CHEBI:57783"/>
        <dbReference type="ChEBI" id="CHEBI:58349"/>
        <dbReference type="ChEBI" id="CHEBI:62830"/>
        <dbReference type="EC" id="1.1.1.133"/>
    </reaction>
</comment>
<comment type="function">
    <text evidence="6">Catalyzes the reduction of dTDP-6-deoxy-L-lyxo-4-hexulose to yield dTDP-L-rhamnose.</text>
</comment>
<dbReference type="KEGG" id="upl:DSM104440_02503"/>
<comment type="similarity">
    <text evidence="2 6">Belongs to the dTDP-4-dehydrorhamnose reductase family.</text>
</comment>
<dbReference type="GO" id="GO:0008831">
    <property type="term" value="F:dTDP-4-dehydrorhamnose reductase activity"/>
    <property type="evidence" value="ECO:0007669"/>
    <property type="project" value="UniProtKB-EC"/>
</dbReference>
<dbReference type="PANTHER" id="PTHR10491">
    <property type="entry name" value="DTDP-4-DEHYDRORHAMNOSE REDUCTASE"/>
    <property type="match status" value="1"/>
</dbReference>
<evidence type="ECO:0000256" key="2">
    <source>
        <dbReference type="ARBA" id="ARBA00010944"/>
    </source>
</evidence>
<dbReference type="InterPro" id="IPR036291">
    <property type="entry name" value="NAD(P)-bd_dom_sf"/>
</dbReference>
<dbReference type="Gene3D" id="3.40.50.720">
    <property type="entry name" value="NAD(P)-binding Rossmann-like Domain"/>
    <property type="match status" value="1"/>
</dbReference>
<accession>A0A6M4H9Y3</accession>
<evidence type="ECO:0000256" key="3">
    <source>
        <dbReference type="ARBA" id="ARBA00012929"/>
    </source>
</evidence>
<dbReference type="EC" id="1.1.1.133" evidence="3 6"/>
<comment type="cofactor">
    <cofactor evidence="6">
        <name>Mg(2+)</name>
        <dbReference type="ChEBI" id="CHEBI:18420"/>
    </cofactor>
    <text evidence="6">Binds 1 Mg(2+) ion per monomer.</text>
</comment>
<proteinExistence type="inferred from homology"/>
<dbReference type="GO" id="GO:0019305">
    <property type="term" value="P:dTDP-rhamnose biosynthetic process"/>
    <property type="evidence" value="ECO:0007669"/>
    <property type="project" value="UniProtKB-UniPathway"/>
</dbReference>
<dbReference type="Pfam" id="PF04321">
    <property type="entry name" value="RmlD_sub_bind"/>
    <property type="match status" value="1"/>
</dbReference>
<dbReference type="EMBL" id="CP053073">
    <property type="protein sequence ID" value="QJR15678.1"/>
    <property type="molecule type" value="Genomic_DNA"/>
</dbReference>
<dbReference type="InParanoid" id="A0A6M4H9Y3"/>
<evidence type="ECO:0000256" key="5">
    <source>
        <dbReference type="ARBA" id="ARBA00048200"/>
    </source>
</evidence>